<reference evidence="3 4" key="1">
    <citation type="submission" date="2022-11" db="UniProtKB">
        <authorList>
            <consortium name="WormBaseParasite"/>
        </authorList>
    </citation>
    <scope>IDENTIFICATION</scope>
</reference>
<dbReference type="GO" id="GO:0005737">
    <property type="term" value="C:cytoplasm"/>
    <property type="evidence" value="ECO:0007669"/>
    <property type="project" value="TreeGrafter"/>
</dbReference>
<evidence type="ECO:0000313" key="2">
    <source>
        <dbReference type="Proteomes" id="UP000887566"/>
    </source>
</evidence>
<dbReference type="WBParaSite" id="PSAMB.scaffold1026size36941.g10351.t1">
    <property type="protein sequence ID" value="PSAMB.scaffold1026size36941.g10351.t1"/>
    <property type="gene ID" value="PSAMB.scaffold1026size36941.g10351"/>
</dbReference>
<accession>A0A914UJ27</accession>
<sequence length="51" mass="5820">MQTDLRNEKKVIDQKVAAVREIVQTASNNDIVLALHNFDMDVSRTIQAFCE</sequence>
<comment type="similarity">
    <text evidence="1">Belongs to the SPATS2 family.</text>
</comment>
<dbReference type="Proteomes" id="UP000887566">
    <property type="component" value="Unplaced"/>
</dbReference>
<evidence type="ECO:0000256" key="1">
    <source>
        <dbReference type="ARBA" id="ARBA00007105"/>
    </source>
</evidence>
<dbReference type="SUPFAM" id="SSF46934">
    <property type="entry name" value="UBA-like"/>
    <property type="match status" value="1"/>
</dbReference>
<keyword evidence="2" id="KW-1185">Reference proteome</keyword>
<evidence type="ECO:0000313" key="4">
    <source>
        <dbReference type="WBParaSite" id="PSAMB.scaffold1798size27781.g14917.t1"/>
    </source>
</evidence>
<organism evidence="2 3">
    <name type="scientific">Plectus sambesii</name>
    <dbReference type="NCBI Taxonomy" id="2011161"/>
    <lineage>
        <taxon>Eukaryota</taxon>
        <taxon>Metazoa</taxon>
        <taxon>Ecdysozoa</taxon>
        <taxon>Nematoda</taxon>
        <taxon>Chromadorea</taxon>
        <taxon>Plectida</taxon>
        <taxon>Plectina</taxon>
        <taxon>Plectoidea</taxon>
        <taxon>Plectidae</taxon>
        <taxon>Plectus</taxon>
    </lineage>
</organism>
<protein>
    <submittedName>
        <fullName evidence="3 4">Uncharacterized protein</fullName>
    </submittedName>
</protein>
<dbReference type="PANTHER" id="PTHR15623">
    <property type="entry name" value="SPERMATOGENESIS-ASSOCIATED SERINE-RICH PROTEIN 2-RELATED"/>
    <property type="match status" value="1"/>
</dbReference>
<dbReference type="InterPro" id="IPR009816">
    <property type="entry name" value="SPATS2-like"/>
</dbReference>
<evidence type="ECO:0000313" key="3">
    <source>
        <dbReference type="WBParaSite" id="PSAMB.scaffold1026size36941.g10351.t1"/>
    </source>
</evidence>
<name>A0A914UJ27_9BILA</name>
<proteinExistence type="inferred from homology"/>
<dbReference type="AlphaFoldDB" id="A0A914UJ27"/>
<dbReference type="PANTHER" id="PTHR15623:SF11">
    <property type="entry name" value="SPERMATOGENESIS-ASSOCIATED SERINE-RICH PROTEIN 2"/>
    <property type="match status" value="1"/>
</dbReference>
<dbReference type="InterPro" id="IPR009060">
    <property type="entry name" value="UBA-like_sf"/>
</dbReference>
<dbReference type="WBParaSite" id="PSAMB.scaffold1798size27781.g14917.t1">
    <property type="protein sequence ID" value="PSAMB.scaffold1798size27781.g14917.t1"/>
    <property type="gene ID" value="PSAMB.scaffold1798size27781.g14917"/>
</dbReference>